<keyword evidence="3 6" id="KW-0560">Oxidoreductase</keyword>
<comment type="catalytic activity">
    <reaction evidence="5">
        <text>N,N-dimethyl-1,4-phenylenediamine + anthranilate + 2 NAD(+) = 2-(4-dimethylaminophenyl)diazenylbenzoate + 2 NADH + 2 H(+)</text>
        <dbReference type="Rhea" id="RHEA:55872"/>
        <dbReference type="ChEBI" id="CHEBI:15378"/>
        <dbReference type="ChEBI" id="CHEBI:15783"/>
        <dbReference type="ChEBI" id="CHEBI:16567"/>
        <dbReference type="ChEBI" id="CHEBI:57540"/>
        <dbReference type="ChEBI" id="CHEBI:57945"/>
        <dbReference type="ChEBI" id="CHEBI:71579"/>
        <dbReference type="EC" id="1.7.1.17"/>
    </reaction>
    <physiologicalReaction direction="right-to-left" evidence="5">
        <dbReference type="Rhea" id="RHEA:55874"/>
    </physiologicalReaction>
</comment>
<dbReference type="EC" id="1.7.1.17" evidence="6"/>
<dbReference type="GO" id="GO:0016652">
    <property type="term" value="F:oxidoreductase activity, acting on NAD(P)H as acceptor"/>
    <property type="evidence" value="ECO:0007669"/>
    <property type="project" value="UniProtKB-UniRule"/>
</dbReference>
<comment type="caution">
    <text evidence="8">The sequence shown here is derived from an EMBL/GenBank/DDBJ whole genome shotgun (WGS) entry which is preliminary data.</text>
</comment>
<organism evidence="8 9">
    <name type="scientific">Agrobacterium vitis</name>
    <name type="common">Rhizobium vitis</name>
    <dbReference type="NCBI Taxonomy" id="373"/>
    <lineage>
        <taxon>Bacteria</taxon>
        <taxon>Pseudomonadati</taxon>
        <taxon>Pseudomonadota</taxon>
        <taxon>Alphaproteobacteria</taxon>
        <taxon>Hyphomicrobiales</taxon>
        <taxon>Rhizobiaceae</taxon>
        <taxon>Rhizobium/Agrobacterium group</taxon>
        <taxon>Agrobacterium</taxon>
    </lineage>
</organism>
<dbReference type="Gene3D" id="3.40.50.360">
    <property type="match status" value="1"/>
</dbReference>
<dbReference type="EC" id="1.6.5.-" evidence="6"/>
<dbReference type="GO" id="GO:0009055">
    <property type="term" value="F:electron transfer activity"/>
    <property type="evidence" value="ECO:0007669"/>
    <property type="project" value="UniProtKB-UniRule"/>
</dbReference>
<name>A0AAE4WES6_AGRVI</name>
<evidence type="ECO:0000256" key="2">
    <source>
        <dbReference type="ARBA" id="ARBA00022643"/>
    </source>
</evidence>
<dbReference type="Proteomes" id="UP000436692">
    <property type="component" value="Unassembled WGS sequence"/>
</dbReference>
<proteinExistence type="inferred from homology"/>
<evidence type="ECO:0000256" key="1">
    <source>
        <dbReference type="ARBA" id="ARBA00022630"/>
    </source>
</evidence>
<evidence type="ECO:0000256" key="5">
    <source>
        <dbReference type="ARBA" id="ARBA00048542"/>
    </source>
</evidence>
<accession>A0AAE4WES6</accession>
<feature type="binding site" evidence="6">
    <location>
        <position position="17"/>
    </location>
    <ligand>
        <name>FMN</name>
        <dbReference type="ChEBI" id="CHEBI:58210"/>
    </ligand>
</feature>
<keyword evidence="2 6" id="KW-0288">FMN</keyword>
<dbReference type="HAMAP" id="MF_01216">
    <property type="entry name" value="Azoreductase_type1"/>
    <property type="match status" value="1"/>
</dbReference>
<dbReference type="SUPFAM" id="SSF52218">
    <property type="entry name" value="Flavoproteins"/>
    <property type="match status" value="1"/>
</dbReference>
<evidence type="ECO:0000256" key="4">
    <source>
        <dbReference type="ARBA" id="ARBA00023027"/>
    </source>
</evidence>
<dbReference type="GO" id="GO:0010181">
    <property type="term" value="F:FMN binding"/>
    <property type="evidence" value="ECO:0007669"/>
    <property type="project" value="UniProtKB-UniRule"/>
</dbReference>
<evidence type="ECO:0000256" key="6">
    <source>
        <dbReference type="HAMAP-Rule" id="MF_01216"/>
    </source>
</evidence>
<reference evidence="8 9" key="1">
    <citation type="submission" date="2019-12" db="EMBL/GenBank/DDBJ databases">
        <title>Whole-genome sequencing of Allorhizobium vitis.</title>
        <authorList>
            <person name="Gan H.M."/>
            <person name="Szegedi E."/>
            <person name="Burr T."/>
            <person name="Savka M.A."/>
        </authorList>
    </citation>
    <scope>NUCLEOTIDE SEQUENCE [LARGE SCALE GENOMIC DNA]</scope>
    <source>
        <strain evidence="8 9">CG989</strain>
    </source>
</reference>
<evidence type="ECO:0000313" key="9">
    <source>
        <dbReference type="Proteomes" id="UP000436692"/>
    </source>
</evidence>
<dbReference type="GO" id="GO:0016655">
    <property type="term" value="F:oxidoreductase activity, acting on NAD(P)H, quinone or similar compound as acceptor"/>
    <property type="evidence" value="ECO:0007669"/>
    <property type="project" value="InterPro"/>
</dbReference>
<dbReference type="EMBL" id="WPHM01000004">
    <property type="protein sequence ID" value="MUZ57677.1"/>
    <property type="molecule type" value="Genomic_DNA"/>
</dbReference>
<keyword evidence="1 6" id="KW-0285">Flavoprotein</keyword>
<dbReference type="PANTHER" id="PTHR43741">
    <property type="entry name" value="FMN-DEPENDENT NADH-AZOREDUCTASE 1"/>
    <property type="match status" value="1"/>
</dbReference>
<dbReference type="RefSeq" id="WP_156629788.1">
    <property type="nucleotide sequence ID" value="NZ_JABAEJ010000003.1"/>
</dbReference>
<comment type="cofactor">
    <cofactor evidence="6">
        <name>FMN</name>
        <dbReference type="ChEBI" id="CHEBI:58210"/>
    </cofactor>
    <text evidence="6">Binds 1 FMN per subunit.</text>
</comment>
<dbReference type="InterPro" id="IPR029039">
    <property type="entry name" value="Flavoprotein-like_sf"/>
</dbReference>
<feature type="domain" description="Flavodoxin-like fold" evidence="7">
    <location>
        <begin position="11"/>
        <end position="215"/>
    </location>
</feature>
<comment type="function">
    <text evidence="6">Quinone reductase that provides resistance to thiol-specific stress caused by electrophilic quinones.</text>
</comment>
<comment type="caution">
    <text evidence="6">Lacks conserved residue(s) required for the propagation of feature annotation.</text>
</comment>
<feature type="binding site" evidence="6">
    <location>
        <begin position="110"/>
        <end position="113"/>
    </location>
    <ligand>
        <name>FMN</name>
        <dbReference type="ChEBI" id="CHEBI:58210"/>
    </ligand>
</feature>
<dbReference type="Pfam" id="PF02525">
    <property type="entry name" value="Flavodoxin_2"/>
    <property type="match status" value="1"/>
</dbReference>
<dbReference type="PANTHER" id="PTHR43741:SF2">
    <property type="entry name" value="FMN-DEPENDENT NADH:QUINONE OXIDOREDUCTASE"/>
    <property type="match status" value="1"/>
</dbReference>
<comment type="function">
    <text evidence="6">Also exhibits azoreductase activity. Catalyzes the reductive cleavage of the azo bond in aromatic azo compounds to the corresponding amines.</text>
</comment>
<evidence type="ECO:0000256" key="3">
    <source>
        <dbReference type="ARBA" id="ARBA00023002"/>
    </source>
</evidence>
<comment type="catalytic activity">
    <reaction evidence="6">
        <text>2 a quinone + NADH + H(+) = 2 a 1,4-benzosemiquinone + NAD(+)</text>
        <dbReference type="Rhea" id="RHEA:65952"/>
        <dbReference type="ChEBI" id="CHEBI:15378"/>
        <dbReference type="ChEBI" id="CHEBI:57540"/>
        <dbReference type="ChEBI" id="CHEBI:57945"/>
        <dbReference type="ChEBI" id="CHEBI:132124"/>
        <dbReference type="ChEBI" id="CHEBI:134225"/>
    </reaction>
</comment>
<evidence type="ECO:0000259" key="7">
    <source>
        <dbReference type="Pfam" id="PF02525"/>
    </source>
</evidence>
<dbReference type="AlphaFoldDB" id="A0AAE4WES6"/>
<comment type="similarity">
    <text evidence="6">Belongs to the azoreductase type 1 family.</text>
</comment>
<comment type="subunit">
    <text evidence="6">Homodimer.</text>
</comment>
<keyword evidence="4 6" id="KW-0520">NAD</keyword>
<sequence length="239" mass="26109">MTLSDDGVFRILHIDSSARSGISGRDRHGSHTRRLSRRFIDLWSAARSHDAITYRDVGSTPPAPVSEAWIAAAFCPPERRTDTQKALLAESDRLASELVAADLIVIGAPMYNFGVPAQLKAWIDNVVRVGVTFGFDRARTGEPYWPMLPPGKRLVILTARGDFGYDAGGRLAAMNLVEQGLKVPLAYLGLHTSDAIAIEYDEFVDERLASSIATAENNVDRLVEKLLAGLRQESVFASA</sequence>
<dbReference type="InterPro" id="IPR050104">
    <property type="entry name" value="FMN-dep_NADH:Q_OxRdtase_AzoR1"/>
</dbReference>
<protein>
    <recommendedName>
        <fullName evidence="6">FMN dependent NADH:quinone oxidoreductase</fullName>
        <ecNumber evidence="6">1.6.5.-</ecNumber>
    </recommendedName>
    <alternativeName>
        <fullName evidence="6">Azo-dye reductase</fullName>
    </alternativeName>
    <alternativeName>
        <fullName evidence="6">FMN-dependent NADH-azo compound oxidoreductase</fullName>
    </alternativeName>
    <alternativeName>
        <fullName evidence="6">FMN-dependent NADH-azoreductase</fullName>
        <ecNumber evidence="6">1.7.1.17</ecNumber>
    </alternativeName>
</protein>
<evidence type="ECO:0000313" key="8">
    <source>
        <dbReference type="EMBL" id="MUZ57677.1"/>
    </source>
</evidence>
<dbReference type="InterPro" id="IPR023048">
    <property type="entry name" value="NADH:quinone_OxRdtase_FMN_depd"/>
</dbReference>
<dbReference type="InterPro" id="IPR003680">
    <property type="entry name" value="Flavodoxin_fold"/>
</dbReference>
<gene>
    <name evidence="6" type="primary">azoR</name>
    <name evidence="8" type="ORF">GOZ95_09440</name>
</gene>